<organism evidence="5 6">
    <name type="scientific">Halosegnis rubeus</name>
    <dbReference type="NCBI Taxonomy" id="2212850"/>
    <lineage>
        <taxon>Archaea</taxon>
        <taxon>Methanobacteriati</taxon>
        <taxon>Methanobacteriota</taxon>
        <taxon>Stenosarchaea group</taxon>
        <taxon>Halobacteria</taxon>
        <taxon>Halobacteriales</taxon>
        <taxon>Natronomonadaceae</taxon>
        <taxon>Halosegnis</taxon>
    </lineage>
</organism>
<name>A0A5N5U652_9EURY</name>
<gene>
    <name evidence="5" type="ORF">DM867_09635</name>
</gene>
<proteinExistence type="predicted"/>
<dbReference type="AlphaFoldDB" id="A0A5N5U652"/>
<evidence type="ECO:0000256" key="3">
    <source>
        <dbReference type="PIRSR" id="PIRSR602387-1"/>
    </source>
</evidence>
<keyword evidence="1 3" id="KW-0479">Metal-binding</keyword>
<feature type="binding site" evidence="3">
    <location>
        <position position="145"/>
    </location>
    <ligand>
        <name>Cu cation</name>
        <dbReference type="ChEBI" id="CHEBI:23378"/>
    </ligand>
</feature>
<dbReference type="GO" id="GO:0009055">
    <property type="term" value="F:electron transfer activity"/>
    <property type="evidence" value="ECO:0007669"/>
    <property type="project" value="InterPro"/>
</dbReference>
<reference evidence="5 6" key="1">
    <citation type="submission" date="2019-10" db="EMBL/GenBank/DDBJ databases">
        <title>Unraveling microbial dark matter from salterns through culturing: the case of the genus Halosegnis.</title>
        <authorList>
            <person name="Duran-Viseras A."/>
            <person name="Andrei A.-S."/>
            <person name="Vera-Gargallo B."/>
            <person name="Ghai R."/>
            <person name="Sanchez-Porro C."/>
            <person name="Ventosa A."/>
        </authorList>
    </citation>
    <scope>NUCLEOTIDE SEQUENCE [LARGE SCALE GENOMIC DNA]</scope>
    <source>
        <strain evidence="5 6">F18-79</strain>
    </source>
</reference>
<dbReference type="PRINTS" id="PR00157">
    <property type="entry name" value="PLASTOCYANIN"/>
</dbReference>
<evidence type="ECO:0000313" key="6">
    <source>
        <dbReference type="Proteomes" id="UP000326865"/>
    </source>
</evidence>
<dbReference type="InterPro" id="IPR017533">
    <property type="entry name" value="Halocyanin"/>
</dbReference>
<dbReference type="InterPro" id="IPR006311">
    <property type="entry name" value="TAT_signal"/>
</dbReference>
<dbReference type="RefSeq" id="WP_152134167.1">
    <property type="nucleotide sequence ID" value="NZ_QKKZ01000003.1"/>
</dbReference>
<evidence type="ECO:0000313" key="5">
    <source>
        <dbReference type="EMBL" id="KAB7514028.1"/>
    </source>
</evidence>
<accession>A0A5N5U652</accession>
<feature type="binding site" evidence="3">
    <location>
        <position position="142"/>
    </location>
    <ligand>
        <name>Cu cation</name>
        <dbReference type="ChEBI" id="CHEBI:23378"/>
    </ligand>
</feature>
<dbReference type="PROSITE" id="PS51318">
    <property type="entry name" value="TAT"/>
    <property type="match status" value="1"/>
</dbReference>
<sequence length="157" mass="16073">MDESTLTRRRLLGTLGAAGAVGVAGCSSGGNGGSAEGPEERVSAFLSSGRPARGYDDIVDMTGQDEVVVEVGAGGNGLAFAPAAVRISTGTTVSWQWTGRGGRHNVVAASDSDFDFQSGSPKLEADPFEQSFDNTGVGLYYCGPHRSLGMEGALIVK</sequence>
<keyword evidence="2 3" id="KW-0186">Copper</keyword>
<dbReference type="NCBIfam" id="TIGR03102">
    <property type="entry name" value="halo_cynanin"/>
    <property type="match status" value="1"/>
</dbReference>
<dbReference type="Proteomes" id="UP000326865">
    <property type="component" value="Unassembled WGS sequence"/>
</dbReference>
<dbReference type="Pfam" id="PF00127">
    <property type="entry name" value="Copper-bind"/>
    <property type="match status" value="1"/>
</dbReference>
<dbReference type="CDD" id="cd04220">
    <property type="entry name" value="Halocyanin"/>
    <property type="match status" value="1"/>
</dbReference>
<comment type="cofactor">
    <cofactor evidence="3">
        <name>Cu(2+)</name>
        <dbReference type="ChEBI" id="CHEBI:29036"/>
    </cofactor>
    <text evidence="3">The crystal structure with reduced Cu(1+) has also been determined.</text>
</comment>
<evidence type="ECO:0000256" key="1">
    <source>
        <dbReference type="ARBA" id="ARBA00022723"/>
    </source>
</evidence>
<keyword evidence="6" id="KW-1185">Reference proteome</keyword>
<dbReference type="InterPro" id="IPR008972">
    <property type="entry name" value="Cupredoxin"/>
</dbReference>
<dbReference type="GO" id="GO:0005507">
    <property type="term" value="F:copper ion binding"/>
    <property type="evidence" value="ECO:0007669"/>
    <property type="project" value="InterPro"/>
</dbReference>
<dbReference type="InterPro" id="IPR000923">
    <property type="entry name" value="BlueCu_1"/>
</dbReference>
<dbReference type="Gene3D" id="2.60.40.420">
    <property type="entry name" value="Cupredoxins - blue copper proteins"/>
    <property type="match status" value="1"/>
</dbReference>
<dbReference type="InterPro" id="IPR002387">
    <property type="entry name" value="Plastocyanin"/>
</dbReference>
<comment type="caution">
    <text evidence="5">The sequence shown here is derived from an EMBL/GenBank/DDBJ whole genome shotgun (WGS) entry which is preliminary data.</text>
</comment>
<dbReference type="SUPFAM" id="SSF49503">
    <property type="entry name" value="Cupredoxins"/>
    <property type="match status" value="1"/>
</dbReference>
<feature type="domain" description="Blue (type 1) copper" evidence="4">
    <location>
        <begin position="69"/>
        <end position="157"/>
    </location>
</feature>
<evidence type="ECO:0000256" key="2">
    <source>
        <dbReference type="ARBA" id="ARBA00023008"/>
    </source>
</evidence>
<feature type="binding site" evidence="3">
    <location>
        <position position="104"/>
    </location>
    <ligand>
        <name>Cu cation</name>
        <dbReference type="ChEBI" id="CHEBI:23378"/>
    </ligand>
</feature>
<dbReference type="EMBL" id="QKKZ01000003">
    <property type="protein sequence ID" value="KAB7514028.1"/>
    <property type="molecule type" value="Genomic_DNA"/>
</dbReference>
<evidence type="ECO:0000259" key="4">
    <source>
        <dbReference type="Pfam" id="PF00127"/>
    </source>
</evidence>
<protein>
    <submittedName>
        <fullName evidence="5">Halocyanin domain-containing protein</fullName>
    </submittedName>
</protein>
<feature type="binding site" evidence="3">
    <location>
        <position position="150"/>
    </location>
    <ligand>
        <name>Cu cation</name>
        <dbReference type="ChEBI" id="CHEBI:23378"/>
    </ligand>
</feature>